<dbReference type="NCBIfam" id="NF009959">
    <property type="entry name" value="PRK13426.1"/>
    <property type="match status" value="1"/>
</dbReference>
<evidence type="ECO:0000256" key="7">
    <source>
        <dbReference type="ARBA" id="ARBA00023196"/>
    </source>
</evidence>
<keyword evidence="5" id="KW-0406">Ion transport</keyword>
<keyword evidence="4" id="KW-0375">Hydrogen ion transport</keyword>
<evidence type="ECO:0000256" key="6">
    <source>
        <dbReference type="ARBA" id="ARBA00023136"/>
    </source>
</evidence>
<reference evidence="9" key="1">
    <citation type="submission" date="2019-03" db="EMBL/GenBank/DDBJ databases">
        <title>Single cell metagenomics reveals metabolic interactions within the superorganism composed of flagellate Streblomastix strix and complex community of Bacteroidetes bacteria on its surface.</title>
        <authorList>
            <person name="Treitli S.C."/>
            <person name="Kolisko M."/>
            <person name="Husnik F."/>
            <person name="Keeling P."/>
            <person name="Hampl V."/>
        </authorList>
    </citation>
    <scope>NUCLEOTIDE SEQUENCE</scope>
    <source>
        <strain evidence="9">STM</strain>
    </source>
</reference>
<dbReference type="Gene3D" id="3.40.1380.10">
    <property type="match status" value="1"/>
</dbReference>
<dbReference type="Gene3D" id="1.10.287.80">
    <property type="entry name" value="ATP synthase, gamma subunit, helix hairpin domain"/>
    <property type="match status" value="2"/>
</dbReference>
<keyword evidence="3" id="KW-0813">Transport</keyword>
<dbReference type="PRINTS" id="PR00126">
    <property type="entry name" value="ATPASEGAMMA"/>
</dbReference>
<evidence type="ECO:0000256" key="1">
    <source>
        <dbReference type="ARBA" id="ARBA00004170"/>
    </source>
</evidence>
<gene>
    <name evidence="9" type="ORF">EZS27_031469</name>
</gene>
<comment type="caution">
    <text evidence="9">The sequence shown here is derived from an EMBL/GenBank/DDBJ whole genome shotgun (WGS) entry which is preliminary data.</text>
</comment>
<evidence type="ECO:0000313" key="9">
    <source>
        <dbReference type="EMBL" id="KAA6318535.1"/>
    </source>
</evidence>
<keyword evidence="6" id="KW-0472">Membrane</keyword>
<dbReference type="InterPro" id="IPR000131">
    <property type="entry name" value="ATP_synth_F1_gsu"/>
</dbReference>
<dbReference type="CDD" id="cd12151">
    <property type="entry name" value="F1-ATPase_gamma"/>
    <property type="match status" value="1"/>
</dbReference>
<dbReference type="PANTHER" id="PTHR11693">
    <property type="entry name" value="ATP SYNTHASE GAMMA CHAIN"/>
    <property type="match status" value="1"/>
</dbReference>
<evidence type="ECO:0000256" key="3">
    <source>
        <dbReference type="ARBA" id="ARBA00022448"/>
    </source>
</evidence>
<dbReference type="SUPFAM" id="SSF52943">
    <property type="entry name" value="ATP synthase (F1-ATPase), gamma subunit"/>
    <property type="match status" value="1"/>
</dbReference>
<accession>A0A5J4Q9S1</accession>
<organism evidence="9">
    <name type="scientific">termite gut metagenome</name>
    <dbReference type="NCBI Taxonomy" id="433724"/>
    <lineage>
        <taxon>unclassified sequences</taxon>
        <taxon>metagenomes</taxon>
        <taxon>organismal metagenomes</taxon>
    </lineage>
</organism>
<dbReference type="HAMAP" id="MF_00815">
    <property type="entry name" value="ATP_synth_gamma_bact"/>
    <property type="match status" value="1"/>
</dbReference>
<dbReference type="GO" id="GO:0045259">
    <property type="term" value="C:proton-transporting ATP synthase complex"/>
    <property type="evidence" value="ECO:0007669"/>
    <property type="project" value="UniProtKB-KW"/>
</dbReference>
<dbReference type="Pfam" id="PF00231">
    <property type="entry name" value="ATP-synt"/>
    <property type="match status" value="1"/>
</dbReference>
<dbReference type="GO" id="GO:0046933">
    <property type="term" value="F:proton-transporting ATP synthase activity, rotational mechanism"/>
    <property type="evidence" value="ECO:0007669"/>
    <property type="project" value="InterPro"/>
</dbReference>
<evidence type="ECO:0000256" key="4">
    <source>
        <dbReference type="ARBA" id="ARBA00022781"/>
    </source>
</evidence>
<evidence type="ECO:0000256" key="8">
    <source>
        <dbReference type="ARBA" id="ARBA00023310"/>
    </source>
</evidence>
<keyword evidence="8" id="KW-0066">ATP synthesis</keyword>
<dbReference type="EMBL" id="SNRY01004160">
    <property type="protein sequence ID" value="KAA6318535.1"/>
    <property type="molecule type" value="Genomic_DNA"/>
</dbReference>
<comment type="similarity">
    <text evidence="2">Belongs to the ATPase gamma chain family.</text>
</comment>
<proteinExistence type="inferred from homology"/>
<evidence type="ECO:0000256" key="5">
    <source>
        <dbReference type="ARBA" id="ARBA00023065"/>
    </source>
</evidence>
<comment type="subcellular location">
    <subcellularLocation>
        <location evidence="1">Membrane</location>
        <topology evidence="1">Peripheral membrane protein</topology>
    </subcellularLocation>
</comment>
<protein>
    <submittedName>
        <fullName evidence="9">ATP synthase gamma chain</fullName>
    </submittedName>
</protein>
<dbReference type="AlphaFoldDB" id="A0A5J4Q9S1"/>
<dbReference type="NCBIfam" id="TIGR01146">
    <property type="entry name" value="ATPsyn_F1gamma"/>
    <property type="match status" value="1"/>
</dbReference>
<name>A0A5J4Q9S1_9ZZZZ</name>
<dbReference type="InterPro" id="IPR035968">
    <property type="entry name" value="ATP_synth_F1_ATPase_gsu"/>
</dbReference>
<evidence type="ECO:0000256" key="2">
    <source>
        <dbReference type="ARBA" id="ARBA00007681"/>
    </source>
</evidence>
<dbReference type="PANTHER" id="PTHR11693:SF22">
    <property type="entry name" value="ATP SYNTHASE SUBUNIT GAMMA, MITOCHONDRIAL"/>
    <property type="match status" value="1"/>
</dbReference>
<sequence length="291" mass="32561">MASLKEIKNRITSVKSIWKITSAMKMVAAAKLRKAQVAIESMLPYQTKLSGMMSRFLDADVPFESPYLVSRPVKRVAIVAFSSNSSLCGAFNANIIRQLIQVVNKYKSLGAEEIQIYPVGRKVEEAVKKLGYKKLGSYQSIANKPSYEAVCQLASKLMKDFVANEIDKVELIYYHFKSSGVQTLVREPFLPIDLNQMAVKNEDTEDGIIKDYIVEPSVQELMTALIPKVLYFKLYTVSLDSHASEHAARVIAMQTATENADELCQDLTIQYNKSRQQAITNELLDIIGGSM</sequence>
<keyword evidence="7" id="KW-0139">CF(1)</keyword>